<dbReference type="Gene3D" id="1.10.10.10">
    <property type="entry name" value="Winged helix-like DNA-binding domain superfamily/Winged helix DNA-binding domain"/>
    <property type="match status" value="1"/>
</dbReference>
<dbReference type="Gene3D" id="3.40.190.10">
    <property type="entry name" value="Periplasmic binding protein-like II"/>
    <property type="match status" value="2"/>
</dbReference>
<keyword evidence="3" id="KW-0238">DNA-binding</keyword>
<sequence>MSFTTAAQELGVTQTALSLHVRSLETDLGCKLFTRAARKLSLTEVGQAYAFSIRRALTEIDLSTNSLFGVTHLQELTVRVPISTSALFLAPRLPEFARKYPEVSVRLVSNIWAESAGKEDVDVELRLGVDDWNRGTAKAISTERIVPIAPKSHMASSDAFTDLPFVQILGFQDMWQRYVTKFREQPAEVTPTYSVDTTIAAIDIVAAGGGYSVVLERFANTAIESGRSIAIAGKPMPIEQAHHIVAGQNLNSNNIARQFFEAWLETVFAE</sequence>
<dbReference type="GO" id="GO:0003677">
    <property type="term" value="F:DNA binding"/>
    <property type="evidence" value="ECO:0007669"/>
    <property type="project" value="UniProtKB-KW"/>
</dbReference>
<dbReference type="InterPro" id="IPR036390">
    <property type="entry name" value="WH_DNA-bd_sf"/>
</dbReference>
<dbReference type="PRINTS" id="PR00039">
    <property type="entry name" value="HTHLYSR"/>
</dbReference>
<dbReference type="AlphaFoldDB" id="A0A8J7IIG9"/>
<accession>A0A8J7IIG9</accession>
<reference evidence="6" key="1">
    <citation type="submission" date="2020-10" db="EMBL/GenBank/DDBJ databases">
        <title>Paenihalocynthiibacter styelae gen. nov., sp. nov., isolated from stalked sea squirt Styela clava.</title>
        <authorList>
            <person name="Kim Y.-O."/>
            <person name="Yoon J.-H."/>
        </authorList>
    </citation>
    <scope>NUCLEOTIDE SEQUENCE</scope>
    <source>
        <strain evidence="6">MYP1-1</strain>
    </source>
</reference>
<evidence type="ECO:0000256" key="4">
    <source>
        <dbReference type="ARBA" id="ARBA00023163"/>
    </source>
</evidence>
<evidence type="ECO:0000313" key="7">
    <source>
        <dbReference type="Proteomes" id="UP000640583"/>
    </source>
</evidence>
<dbReference type="SUPFAM" id="SSF46785">
    <property type="entry name" value="Winged helix' DNA-binding domain"/>
    <property type="match status" value="1"/>
</dbReference>
<evidence type="ECO:0000259" key="5">
    <source>
        <dbReference type="PROSITE" id="PS50931"/>
    </source>
</evidence>
<comment type="similarity">
    <text evidence="1">Belongs to the LysR transcriptional regulatory family.</text>
</comment>
<name>A0A8J7IIG9_9RHOB</name>
<keyword evidence="2" id="KW-0805">Transcription regulation</keyword>
<evidence type="ECO:0000256" key="1">
    <source>
        <dbReference type="ARBA" id="ARBA00009437"/>
    </source>
</evidence>
<evidence type="ECO:0000313" key="6">
    <source>
        <dbReference type="EMBL" id="MBI1493193.1"/>
    </source>
</evidence>
<dbReference type="Pfam" id="PF00126">
    <property type="entry name" value="HTH_1"/>
    <property type="match status" value="1"/>
</dbReference>
<dbReference type="InterPro" id="IPR000847">
    <property type="entry name" value="LysR_HTH_N"/>
</dbReference>
<dbReference type="PANTHER" id="PTHR30537:SF5">
    <property type="entry name" value="HTH-TYPE TRANSCRIPTIONAL ACTIVATOR TTDR-RELATED"/>
    <property type="match status" value="1"/>
</dbReference>
<organism evidence="6 7">
    <name type="scientific">Halocynthiibacter styelae</name>
    <dbReference type="NCBI Taxonomy" id="2761955"/>
    <lineage>
        <taxon>Bacteria</taxon>
        <taxon>Pseudomonadati</taxon>
        <taxon>Pseudomonadota</taxon>
        <taxon>Alphaproteobacteria</taxon>
        <taxon>Rhodobacterales</taxon>
        <taxon>Paracoccaceae</taxon>
        <taxon>Halocynthiibacter</taxon>
    </lineage>
</organism>
<gene>
    <name evidence="6" type="ORF">H1D41_06040</name>
</gene>
<dbReference type="InterPro" id="IPR036388">
    <property type="entry name" value="WH-like_DNA-bd_sf"/>
</dbReference>
<feature type="domain" description="HTH lysR-type" evidence="5">
    <location>
        <begin position="1"/>
        <end position="43"/>
    </location>
</feature>
<dbReference type="SUPFAM" id="SSF53850">
    <property type="entry name" value="Periplasmic binding protein-like II"/>
    <property type="match status" value="1"/>
</dbReference>
<keyword evidence="4" id="KW-0804">Transcription</keyword>
<protein>
    <submittedName>
        <fullName evidence="6">LysR family transcriptional regulator</fullName>
    </submittedName>
</protein>
<dbReference type="PROSITE" id="PS50931">
    <property type="entry name" value="HTH_LYSR"/>
    <property type="match status" value="1"/>
</dbReference>
<evidence type="ECO:0000256" key="3">
    <source>
        <dbReference type="ARBA" id="ARBA00023125"/>
    </source>
</evidence>
<dbReference type="GO" id="GO:0003700">
    <property type="term" value="F:DNA-binding transcription factor activity"/>
    <property type="evidence" value="ECO:0007669"/>
    <property type="project" value="InterPro"/>
</dbReference>
<evidence type="ECO:0000256" key="2">
    <source>
        <dbReference type="ARBA" id="ARBA00023015"/>
    </source>
</evidence>
<proteinExistence type="inferred from homology"/>
<dbReference type="Pfam" id="PF03466">
    <property type="entry name" value="LysR_substrate"/>
    <property type="match status" value="1"/>
</dbReference>
<comment type="caution">
    <text evidence="6">The sequence shown here is derived from an EMBL/GenBank/DDBJ whole genome shotgun (WGS) entry which is preliminary data.</text>
</comment>
<dbReference type="InterPro" id="IPR058163">
    <property type="entry name" value="LysR-type_TF_proteobact-type"/>
</dbReference>
<dbReference type="InterPro" id="IPR005119">
    <property type="entry name" value="LysR_subst-bd"/>
</dbReference>
<dbReference type="Proteomes" id="UP000640583">
    <property type="component" value="Unassembled WGS sequence"/>
</dbReference>
<dbReference type="PANTHER" id="PTHR30537">
    <property type="entry name" value="HTH-TYPE TRANSCRIPTIONAL REGULATOR"/>
    <property type="match status" value="1"/>
</dbReference>
<dbReference type="EMBL" id="JADCKQ010000003">
    <property type="protein sequence ID" value="MBI1493193.1"/>
    <property type="molecule type" value="Genomic_DNA"/>
</dbReference>
<keyword evidence="7" id="KW-1185">Reference proteome</keyword>